<dbReference type="SMART" id="SM00856">
    <property type="entry name" value="PMEI"/>
    <property type="match status" value="1"/>
</dbReference>
<keyword evidence="2" id="KW-1015">Disulfide bond</keyword>
<evidence type="ECO:0000256" key="2">
    <source>
        <dbReference type="ARBA" id="ARBA00023157"/>
    </source>
</evidence>
<accession>A0A2C9VFF5</accession>
<dbReference type="Gramene" id="Manes.08G115800.1.v8.1">
    <property type="protein sequence ID" value="Manes.08G115800.1.v8.1.CDS.1"/>
    <property type="gene ID" value="Manes.08G115800.v8.1"/>
</dbReference>
<sequence>MSYSIFFFFILVLANPSHQAPDLVTTTCDQTLYKDLCKSALATAPKTDVKDAQSLAKFALKMTSLNGGEIHKRITQLLTTNSDEFVKQCLTDCSTVYQDAIDQLEDSMVALDTKAFNDVNTWVSAAMTVAQSCEDGFKGKQGAVSPLTDMNKRFGQLCSVSLAITNQAAKN</sequence>
<dbReference type="PANTHER" id="PTHR35357:SF8">
    <property type="entry name" value="OS01G0111000 PROTEIN"/>
    <property type="match status" value="1"/>
</dbReference>
<dbReference type="Pfam" id="PF04043">
    <property type="entry name" value="PMEI"/>
    <property type="match status" value="1"/>
</dbReference>
<dbReference type="PANTHER" id="PTHR35357">
    <property type="entry name" value="OS02G0537100 PROTEIN"/>
    <property type="match status" value="1"/>
</dbReference>
<dbReference type="Proteomes" id="UP000091857">
    <property type="component" value="Chromosome 8"/>
</dbReference>
<keyword evidence="7" id="KW-1185">Reference proteome</keyword>
<dbReference type="NCBIfam" id="TIGR01614">
    <property type="entry name" value="PME_inhib"/>
    <property type="match status" value="1"/>
</dbReference>
<name>A0A2C9VFF5_MANES</name>
<reference evidence="7" key="1">
    <citation type="journal article" date="2016" name="Nat. Biotechnol.">
        <title>Sequencing wild and cultivated cassava and related species reveals extensive interspecific hybridization and genetic diversity.</title>
        <authorList>
            <person name="Bredeson J.V."/>
            <person name="Lyons J.B."/>
            <person name="Prochnik S.E."/>
            <person name="Wu G.A."/>
            <person name="Ha C.M."/>
            <person name="Edsinger-Gonzales E."/>
            <person name="Grimwood J."/>
            <person name="Schmutz J."/>
            <person name="Rabbi I.Y."/>
            <person name="Egesi C."/>
            <person name="Nauluvula P."/>
            <person name="Lebot V."/>
            <person name="Ndunguru J."/>
            <person name="Mkamilo G."/>
            <person name="Bart R.S."/>
            <person name="Setter T.L."/>
            <person name="Gleadow R.M."/>
            <person name="Kulakow P."/>
            <person name="Ferguson M.E."/>
            <person name="Rounsley S."/>
            <person name="Rokhsar D.S."/>
        </authorList>
    </citation>
    <scope>NUCLEOTIDE SEQUENCE [LARGE SCALE GENOMIC DNA]</scope>
    <source>
        <strain evidence="7">cv. AM560-2</strain>
    </source>
</reference>
<dbReference type="CDD" id="cd15801">
    <property type="entry name" value="PMEI-like_1"/>
    <property type="match status" value="1"/>
</dbReference>
<dbReference type="STRING" id="3983.A0A2C9VFF5"/>
<feature type="chain" id="PRO_5013333715" description="Pectinesterase inhibitor domain-containing protein" evidence="4">
    <location>
        <begin position="20"/>
        <end position="171"/>
    </location>
</feature>
<evidence type="ECO:0000259" key="5">
    <source>
        <dbReference type="SMART" id="SM00856"/>
    </source>
</evidence>
<dbReference type="GO" id="GO:0004857">
    <property type="term" value="F:enzyme inhibitor activity"/>
    <property type="evidence" value="ECO:0000318"/>
    <property type="project" value="GO_Central"/>
</dbReference>
<evidence type="ECO:0000256" key="1">
    <source>
        <dbReference type="ARBA" id="ARBA00022729"/>
    </source>
</evidence>
<dbReference type="EMBL" id="CM004394">
    <property type="protein sequence ID" value="OAY44016.1"/>
    <property type="molecule type" value="Genomic_DNA"/>
</dbReference>
<dbReference type="Gene3D" id="1.20.140.40">
    <property type="entry name" value="Invertase/pectin methylesterase inhibitor family protein"/>
    <property type="match status" value="1"/>
</dbReference>
<organism evidence="6 7">
    <name type="scientific">Manihot esculenta</name>
    <name type="common">Cassava</name>
    <name type="synonym">Jatropha manihot</name>
    <dbReference type="NCBI Taxonomy" id="3983"/>
    <lineage>
        <taxon>Eukaryota</taxon>
        <taxon>Viridiplantae</taxon>
        <taxon>Streptophyta</taxon>
        <taxon>Embryophyta</taxon>
        <taxon>Tracheophyta</taxon>
        <taxon>Spermatophyta</taxon>
        <taxon>Magnoliopsida</taxon>
        <taxon>eudicotyledons</taxon>
        <taxon>Gunneridae</taxon>
        <taxon>Pentapetalae</taxon>
        <taxon>rosids</taxon>
        <taxon>fabids</taxon>
        <taxon>Malpighiales</taxon>
        <taxon>Euphorbiaceae</taxon>
        <taxon>Crotonoideae</taxon>
        <taxon>Manihoteae</taxon>
        <taxon>Manihot</taxon>
    </lineage>
</organism>
<gene>
    <name evidence="6" type="ORF">MANES_08G115800v8</name>
</gene>
<evidence type="ECO:0000313" key="6">
    <source>
        <dbReference type="EMBL" id="OAY44016.1"/>
    </source>
</evidence>
<keyword evidence="1 4" id="KW-0732">Signal</keyword>
<evidence type="ECO:0000313" key="7">
    <source>
        <dbReference type="Proteomes" id="UP000091857"/>
    </source>
</evidence>
<dbReference type="SUPFAM" id="SSF101148">
    <property type="entry name" value="Plant invertase/pectin methylesterase inhibitor"/>
    <property type="match status" value="1"/>
</dbReference>
<dbReference type="GO" id="GO:0009827">
    <property type="term" value="P:plant-type cell wall modification"/>
    <property type="evidence" value="ECO:0000318"/>
    <property type="project" value="GO_Central"/>
</dbReference>
<dbReference type="InterPro" id="IPR035513">
    <property type="entry name" value="Invertase/methylesterase_inhib"/>
</dbReference>
<dbReference type="OMA" id="YKNINTW"/>
<comment type="caution">
    <text evidence="6">The sequence shown here is derived from an EMBL/GenBank/DDBJ whole genome shotgun (WGS) entry which is preliminary data.</text>
</comment>
<dbReference type="AlphaFoldDB" id="A0A2C9VFF5"/>
<protein>
    <recommendedName>
        <fullName evidence="5">Pectinesterase inhibitor domain-containing protein</fullName>
    </recommendedName>
</protein>
<evidence type="ECO:0000256" key="3">
    <source>
        <dbReference type="ARBA" id="ARBA00038471"/>
    </source>
</evidence>
<feature type="signal peptide" evidence="4">
    <location>
        <begin position="1"/>
        <end position="19"/>
    </location>
</feature>
<evidence type="ECO:0000256" key="4">
    <source>
        <dbReference type="SAM" id="SignalP"/>
    </source>
</evidence>
<dbReference type="OrthoDB" id="1899334at2759"/>
<comment type="similarity">
    <text evidence="3">Belongs to the PMEI family.</text>
</comment>
<feature type="domain" description="Pectinesterase inhibitor" evidence="5">
    <location>
        <begin position="19"/>
        <end position="164"/>
    </location>
</feature>
<dbReference type="InterPro" id="IPR006501">
    <property type="entry name" value="Pectinesterase_inhib_dom"/>
</dbReference>
<proteinExistence type="inferred from homology"/>
<dbReference type="GO" id="GO:0009505">
    <property type="term" value="C:plant-type cell wall"/>
    <property type="evidence" value="ECO:0000318"/>
    <property type="project" value="GO_Central"/>
</dbReference>